<keyword evidence="1" id="KW-0812">Transmembrane</keyword>
<evidence type="ECO:0000256" key="1">
    <source>
        <dbReference type="SAM" id="Phobius"/>
    </source>
</evidence>
<dbReference type="Proteomes" id="UP000439780">
    <property type="component" value="Unassembled WGS sequence"/>
</dbReference>
<evidence type="ECO:0000313" key="2">
    <source>
        <dbReference type="EMBL" id="MXP29047.1"/>
    </source>
</evidence>
<name>A0A845AHW6_9SPHN</name>
<keyword evidence="1" id="KW-1133">Transmembrane helix</keyword>
<evidence type="ECO:0000313" key="3">
    <source>
        <dbReference type="Proteomes" id="UP000439780"/>
    </source>
</evidence>
<organism evidence="2 3">
    <name type="scientific">Qipengyuania algicida</name>
    <dbReference type="NCBI Taxonomy" id="1836209"/>
    <lineage>
        <taxon>Bacteria</taxon>
        <taxon>Pseudomonadati</taxon>
        <taxon>Pseudomonadota</taxon>
        <taxon>Alphaproteobacteria</taxon>
        <taxon>Sphingomonadales</taxon>
        <taxon>Erythrobacteraceae</taxon>
        <taxon>Qipengyuania</taxon>
    </lineage>
</organism>
<sequence length="94" mass="10031">MIYLIGFVVLTLLSGTLAACAAMLMKRYAPAMVEGWRRRLAPFVGAFAVMSPAFAKASHMAGVAALVWVLAIAVVLAIIGGIPAVRWFEGPRKK</sequence>
<accession>A0A845AHW6</accession>
<feature type="transmembrane region" description="Helical" evidence="1">
    <location>
        <begin position="60"/>
        <end position="85"/>
    </location>
</feature>
<gene>
    <name evidence="2" type="ORF">GRI58_09445</name>
</gene>
<dbReference type="EMBL" id="WTYA01000006">
    <property type="protein sequence ID" value="MXP29047.1"/>
    <property type="molecule type" value="Genomic_DNA"/>
</dbReference>
<protein>
    <submittedName>
        <fullName evidence="2">Uncharacterized protein</fullName>
    </submittedName>
</protein>
<keyword evidence="3" id="KW-1185">Reference proteome</keyword>
<proteinExistence type="predicted"/>
<comment type="caution">
    <text evidence="2">The sequence shown here is derived from an EMBL/GenBank/DDBJ whole genome shotgun (WGS) entry which is preliminary data.</text>
</comment>
<dbReference type="AlphaFoldDB" id="A0A845AHW6"/>
<keyword evidence="1" id="KW-0472">Membrane</keyword>
<dbReference type="RefSeq" id="WP_160753343.1">
    <property type="nucleotide sequence ID" value="NZ_WTYA01000006.1"/>
</dbReference>
<reference evidence="2 3" key="1">
    <citation type="submission" date="2019-12" db="EMBL/GenBank/DDBJ databases">
        <title>Genomic-based taxomic classification of the family Erythrobacteraceae.</title>
        <authorList>
            <person name="Xu L."/>
        </authorList>
    </citation>
    <scope>NUCLEOTIDE SEQUENCE [LARGE SCALE GENOMIC DNA]</scope>
    <source>
        <strain evidence="2 3">KEMB 9005-328</strain>
    </source>
</reference>